<keyword evidence="3" id="KW-0560">Oxidoreductase</keyword>
<evidence type="ECO:0000256" key="1">
    <source>
        <dbReference type="ARBA" id="ARBA00022723"/>
    </source>
</evidence>
<dbReference type="InterPro" id="IPR020834">
    <property type="entry name" value="LipOase_CS"/>
</dbReference>
<comment type="caution">
    <text evidence="5">The sequence shown here is derived from an EMBL/GenBank/DDBJ whole genome shotgun (WGS) entry which is preliminary data.</text>
</comment>
<dbReference type="GO" id="GO:0034440">
    <property type="term" value="P:lipid oxidation"/>
    <property type="evidence" value="ECO:0007669"/>
    <property type="project" value="InterPro"/>
</dbReference>
<dbReference type="EMBL" id="JAATIP010000253">
    <property type="protein sequence ID" value="KAF4356358.1"/>
    <property type="molecule type" value="Genomic_DNA"/>
</dbReference>
<protein>
    <recommendedName>
        <fullName evidence="4">Lipoxygenase domain-containing protein</fullName>
    </recommendedName>
</protein>
<dbReference type="PANTHER" id="PTHR11771">
    <property type="entry name" value="LIPOXYGENASE"/>
    <property type="match status" value="1"/>
</dbReference>
<evidence type="ECO:0000313" key="5">
    <source>
        <dbReference type="EMBL" id="KAF4356358.1"/>
    </source>
</evidence>
<dbReference type="Gene3D" id="3.10.450.60">
    <property type="match status" value="1"/>
</dbReference>
<dbReference type="PRINTS" id="PR00087">
    <property type="entry name" value="LIPOXYGENASE"/>
</dbReference>
<dbReference type="InterPro" id="IPR013819">
    <property type="entry name" value="LipOase_C"/>
</dbReference>
<reference evidence="5 6" key="1">
    <citation type="journal article" date="2020" name="bioRxiv">
        <title>Sequence and annotation of 42 cannabis genomes reveals extensive copy number variation in cannabinoid synthesis and pathogen resistance genes.</title>
        <authorList>
            <person name="Mckernan K.J."/>
            <person name="Helbert Y."/>
            <person name="Kane L.T."/>
            <person name="Ebling H."/>
            <person name="Zhang L."/>
            <person name="Liu B."/>
            <person name="Eaton Z."/>
            <person name="Mclaughlin S."/>
            <person name="Kingan S."/>
            <person name="Baybayan P."/>
            <person name="Concepcion G."/>
            <person name="Jordan M."/>
            <person name="Riva A."/>
            <person name="Barbazuk W."/>
            <person name="Harkins T."/>
        </authorList>
    </citation>
    <scope>NUCLEOTIDE SEQUENCE [LARGE SCALE GENOMIC DNA]</scope>
    <source>
        <strain evidence="6">cv. Jamaican Lion 4</strain>
        <tissue evidence="5">Leaf</tissue>
    </source>
</reference>
<name>A0A7J6ED38_CANSA</name>
<keyword evidence="2" id="KW-0223">Dioxygenase</keyword>
<dbReference type="InterPro" id="IPR036226">
    <property type="entry name" value="LipOase_C_sf"/>
</dbReference>
<evidence type="ECO:0000256" key="2">
    <source>
        <dbReference type="ARBA" id="ARBA00022964"/>
    </source>
</evidence>
<organism evidence="5 6">
    <name type="scientific">Cannabis sativa</name>
    <name type="common">Hemp</name>
    <name type="synonym">Marijuana</name>
    <dbReference type="NCBI Taxonomy" id="3483"/>
    <lineage>
        <taxon>Eukaryota</taxon>
        <taxon>Viridiplantae</taxon>
        <taxon>Streptophyta</taxon>
        <taxon>Embryophyta</taxon>
        <taxon>Tracheophyta</taxon>
        <taxon>Spermatophyta</taxon>
        <taxon>Magnoliopsida</taxon>
        <taxon>eudicotyledons</taxon>
        <taxon>Gunneridae</taxon>
        <taxon>Pentapetalae</taxon>
        <taxon>rosids</taxon>
        <taxon>fabids</taxon>
        <taxon>Rosales</taxon>
        <taxon>Cannabaceae</taxon>
        <taxon>Cannabis</taxon>
    </lineage>
</organism>
<evidence type="ECO:0000313" key="6">
    <source>
        <dbReference type="Proteomes" id="UP000525078"/>
    </source>
</evidence>
<dbReference type="Proteomes" id="UP000525078">
    <property type="component" value="Unassembled WGS sequence"/>
</dbReference>
<dbReference type="AlphaFoldDB" id="A0A7J6ED38"/>
<dbReference type="Gene3D" id="1.20.245.10">
    <property type="entry name" value="Lipoxygenase-1, Domain 5"/>
    <property type="match status" value="1"/>
</dbReference>
<dbReference type="GO" id="GO:0016702">
    <property type="term" value="F:oxidoreductase activity, acting on single donors with incorporation of molecular oxygen, incorporation of two atoms of oxygen"/>
    <property type="evidence" value="ECO:0007669"/>
    <property type="project" value="InterPro"/>
</dbReference>
<keyword evidence="1" id="KW-0479">Metal-binding</keyword>
<gene>
    <name evidence="5" type="ORF">F8388_013223</name>
</gene>
<dbReference type="PROSITE" id="PS51393">
    <property type="entry name" value="LIPOXYGENASE_3"/>
    <property type="match status" value="1"/>
</dbReference>
<dbReference type="SUPFAM" id="SSF48484">
    <property type="entry name" value="Lipoxigenase"/>
    <property type="match status" value="1"/>
</dbReference>
<accession>A0A7J6ED38</accession>
<evidence type="ECO:0000259" key="4">
    <source>
        <dbReference type="PROSITE" id="PS51393"/>
    </source>
</evidence>
<dbReference type="PROSITE" id="PS00081">
    <property type="entry name" value="LIPOXYGENASE_2"/>
    <property type="match status" value="1"/>
</dbReference>
<dbReference type="GO" id="GO:0046872">
    <property type="term" value="F:metal ion binding"/>
    <property type="evidence" value="ECO:0007669"/>
    <property type="project" value="UniProtKB-KW"/>
</dbReference>
<dbReference type="Pfam" id="PF00305">
    <property type="entry name" value="Lipoxygenase"/>
    <property type="match status" value="2"/>
</dbReference>
<dbReference type="InterPro" id="IPR000907">
    <property type="entry name" value="LipOase"/>
</dbReference>
<proteinExistence type="predicted"/>
<sequence>MINQEIGGIMKVDEAIKQKKLFILDYHDCYYHLFTKLESLKEQLYMDQGQSFPKPRWNFEAISYRVNSTTTLGFASLEPSFLTLLAFNGGLAMETSLKFMSLPMILAIINLLKTHSITEPYVIATNRQLSIMHPVHRLLHPHFRYTMEINALAREALINAESLVLLHMIRNGDSIYKHCRPILLIRGMAVEDPNSPLV</sequence>
<feature type="domain" description="Lipoxygenase" evidence="4">
    <location>
        <begin position="1"/>
        <end position="198"/>
    </location>
</feature>
<evidence type="ECO:0000256" key="3">
    <source>
        <dbReference type="ARBA" id="ARBA00023002"/>
    </source>
</evidence>